<dbReference type="GO" id="GO:0016538">
    <property type="term" value="F:cyclin-dependent protein serine/threonine kinase regulator activity"/>
    <property type="evidence" value="ECO:0007669"/>
    <property type="project" value="TreeGrafter"/>
</dbReference>
<evidence type="ECO:0000256" key="1">
    <source>
        <dbReference type="SAM" id="Coils"/>
    </source>
</evidence>
<name>A0A9W8GL94_9FUNG</name>
<organism evidence="3 4">
    <name type="scientific">Coemansia spiralis</name>
    <dbReference type="NCBI Taxonomy" id="417178"/>
    <lineage>
        <taxon>Eukaryota</taxon>
        <taxon>Fungi</taxon>
        <taxon>Fungi incertae sedis</taxon>
        <taxon>Zoopagomycota</taxon>
        <taxon>Kickxellomycotina</taxon>
        <taxon>Kickxellomycetes</taxon>
        <taxon>Kickxellales</taxon>
        <taxon>Kickxellaceae</taxon>
        <taxon>Coemansia</taxon>
    </lineage>
</organism>
<keyword evidence="1" id="KW-0175">Coiled coil</keyword>
<dbReference type="AlphaFoldDB" id="A0A9W8GL94"/>
<dbReference type="Pfam" id="PF08613">
    <property type="entry name" value="Cyclin"/>
    <property type="match status" value="1"/>
</dbReference>
<dbReference type="Proteomes" id="UP001151516">
    <property type="component" value="Unassembled WGS sequence"/>
</dbReference>
<proteinExistence type="predicted"/>
<feature type="region of interest" description="Disordered" evidence="2">
    <location>
        <begin position="100"/>
        <end position="128"/>
    </location>
</feature>
<protein>
    <recommendedName>
        <fullName evidence="5">Cyclin N-terminal domain-containing protein</fullName>
    </recommendedName>
</protein>
<dbReference type="InterPro" id="IPR013922">
    <property type="entry name" value="Cyclin_PHO80-like"/>
</dbReference>
<comment type="caution">
    <text evidence="3">The sequence shown here is derived from an EMBL/GenBank/DDBJ whole genome shotgun (WGS) entry which is preliminary data.</text>
</comment>
<evidence type="ECO:0000313" key="4">
    <source>
        <dbReference type="Proteomes" id="UP001151516"/>
    </source>
</evidence>
<dbReference type="PANTHER" id="PTHR15615:SF36">
    <property type="entry name" value="PHO85 CYCLIN-5"/>
    <property type="match status" value="1"/>
</dbReference>
<evidence type="ECO:0000313" key="3">
    <source>
        <dbReference type="EMBL" id="KAJ2688962.1"/>
    </source>
</evidence>
<gene>
    <name evidence="3" type="ORF">IWW39_001841</name>
</gene>
<reference evidence="3" key="1">
    <citation type="submission" date="2022-07" db="EMBL/GenBank/DDBJ databases">
        <title>Phylogenomic reconstructions and comparative analyses of Kickxellomycotina fungi.</title>
        <authorList>
            <person name="Reynolds N.K."/>
            <person name="Stajich J.E."/>
            <person name="Barry K."/>
            <person name="Grigoriev I.V."/>
            <person name="Crous P."/>
            <person name="Smith M.E."/>
        </authorList>
    </citation>
    <scope>NUCLEOTIDE SEQUENCE</scope>
    <source>
        <strain evidence="3">CBS 109367</strain>
    </source>
</reference>
<feature type="compositionally biased region" description="Polar residues" evidence="2">
    <location>
        <begin position="116"/>
        <end position="126"/>
    </location>
</feature>
<evidence type="ECO:0000256" key="2">
    <source>
        <dbReference type="SAM" id="MobiDB-lite"/>
    </source>
</evidence>
<dbReference type="GO" id="GO:0000307">
    <property type="term" value="C:cyclin-dependent protein kinase holoenzyme complex"/>
    <property type="evidence" value="ECO:0007669"/>
    <property type="project" value="TreeGrafter"/>
</dbReference>
<sequence>MVSHAGTFTIEPSTRLHRQEATVSGPSLQLGSGNSGNLTLHVGGWYQQQQQVLKPAATLTSTVSNYESAATTRVYEYSANTYNTTTGLGQKRAHALSITTSRPSLGADESRDESPNADTQENSNNKRLCAAPSSGLRITDLLNPSAAAAAAAAAAAVSAAPALTAAHRMTLPSAMTRSHSADSKHYYHQLAQLQIQLQQQKQQQQPAVPLDPMARFVRTATAPTETTRASAYSVAGASVQGIVREALELDKVYDIACVIIESIWPNHSNSQSTLLCSLRCFVSETHRQSNLGIDALELCMFYLLRAKSIIQSKQRAARQKKEEEQQYIQHDQQQRVLAQAHTPGSQYSVLSPAEAGTPPLFPTGIKAATTTTTTISSSTSIAASAEGMLSSPVESVSESPITPADSVRSGQAVYLPLDKQQLLGNNMITPLTPQSKRLMAGTLPNTYRAFVATAPGDKLPTAHLEQQAKAAPATKPKSDVTMCGRRMFVAALMCASKFMHDRSYANKAWNKFTKLPLEQLGEMERGFLGMIDYRLYVDKNTYDKFHRLLARSCMRNGRLMVCDPASRSAVSEKVVPVTPMTPPMSAAADSPKAPRAVAGRRREAISAGSTAVSTPMIPSGYSGDLPAMQIQDQVASALRARKLATQQLNVSHIAVE</sequence>
<dbReference type="GO" id="GO:0019901">
    <property type="term" value="F:protein kinase binding"/>
    <property type="evidence" value="ECO:0007669"/>
    <property type="project" value="InterPro"/>
</dbReference>
<feature type="coiled-coil region" evidence="1">
    <location>
        <begin position="306"/>
        <end position="333"/>
    </location>
</feature>
<dbReference type="GO" id="GO:0005634">
    <property type="term" value="C:nucleus"/>
    <property type="evidence" value="ECO:0007669"/>
    <property type="project" value="TreeGrafter"/>
</dbReference>
<dbReference type="EMBL" id="JANBTX010000035">
    <property type="protein sequence ID" value="KAJ2688962.1"/>
    <property type="molecule type" value="Genomic_DNA"/>
</dbReference>
<keyword evidence="4" id="KW-1185">Reference proteome</keyword>
<dbReference type="CDD" id="cd20557">
    <property type="entry name" value="CYCLIN_ScPCL1-like"/>
    <property type="match status" value="1"/>
</dbReference>
<dbReference type="OrthoDB" id="286814at2759"/>
<dbReference type="PANTHER" id="PTHR15615">
    <property type="match status" value="1"/>
</dbReference>
<evidence type="ECO:0008006" key="5">
    <source>
        <dbReference type="Google" id="ProtNLM"/>
    </source>
</evidence>
<accession>A0A9W8GL94</accession>
<dbReference type="Gene3D" id="1.10.472.10">
    <property type="entry name" value="Cyclin-like"/>
    <property type="match status" value="1"/>
</dbReference>